<feature type="compositionally biased region" description="Acidic residues" evidence="2">
    <location>
        <begin position="116"/>
        <end position="131"/>
    </location>
</feature>
<feature type="region of interest" description="Disordered" evidence="2">
    <location>
        <begin position="105"/>
        <end position="185"/>
    </location>
</feature>
<keyword evidence="4" id="KW-0378">Hydrolase</keyword>
<dbReference type="Pfam" id="PF02720">
    <property type="entry name" value="DUF222"/>
    <property type="match status" value="1"/>
</dbReference>
<organism evidence="4 5">
    <name type="scientific">Corynebacterium stationis</name>
    <dbReference type="NCBI Taxonomy" id="1705"/>
    <lineage>
        <taxon>Bacteria</taxon>
        <taxon>Bacillati</taxon>
        <taxon>Actinomycetota</taxon>
        <taxon>Actinomycetes</taxon>
        <taxon>Mycobacteriales</taxon>
        <taxon>Corynebacteriaceae</taxon>
        <taxon>Corynebacterium</taxon>
    </lineage>
</organism>
<proteinExistence type="inferred from homology"/>
<evidence type="ECO:0000313" key="5">
    <source>
        <dbReference type="Proteomes" id="UP000076947"/>
    </source>
</evidence>
<feature type="compositionally biased region" description="Basic and acidic residues" evidence="2">
    <location>
        <begin position="466"/>
        <end position="480"/>
    </location>
</feature>
<name>A0A177ITK7_9CORY</name>
<keyword evidence="5" id="KW-1185">Reference proteome</keyword>
<sequence length="551" mass="61470">MNNATIASNIKDAVNLVIEGVDKLCAAFEHIEDVDFYRIHRDFERFEESLHRKTLLDAAFAFMAERDDAGRLVGSSRSTDYLTKCLGLTHAEAAMRLTAGNSLYGKITPDPVPDPEPVEQEPIAEPDEGLSEEEKERQRQEAEEEAQRKKKEAEDAARREHEKAKEEAERRAERERKAQEERRRKMAEEAASAEIAKIIEQELRNLNKYAQPGPQELRAKAMEESKKRSPEDLRKWLRKRVTNANAAGNMPNGKKDPFAATRKRNLWMSEPDADGMVQLSIRTDALGAALLAKVLLPAQRPGGPELPPEEDNRTFGQRRHDQLMEVCSQYVEGKDPKSGLGSIVVSATLDDLEALSPESEFMTDTGHKLTVWDLVRLSQGASDYLAILDPEDFQPLALGRTKRTASFAQKLALLAAELCCSAPGCNRPMAETDVHHLVAWQHGGATDIRNLTLLCRRHHVDNNDNHDFRNGMGHSERDPYTGRVGKRMPGEDGLIFNESATAEESAAAQFRRRAAQRGTQEADEGPPPTASEAEGALFDIDTKRGPVRRAS</sequence>
<dbReference type="STRING" id="1705.CA21670_08315"/>
<dbReference type="Proteomes" id="UP000076947">
    <property type="component" value="Unassembled WGS sequence"/>
</dbReference>
<dbReference type="Pfam" id="PF01844">
    <property type="entry name" value="HNH"/>
    <property type="match status" value="1"/>
</dbReference>
<dbReference type="InterPro" id="IPR002711">
    <property type="entry name" value="HNH"/>
</dbReference>
<dbReference type="CDD" id="cd00085">
    <property type="entry name" value="HNHc"/>
    <property type="match status" value="1"/>
</dbReference>
<feature type="domain" description="HNH nuclease" evidence="3">
    <location>
        <begin position="408"/>
        <end position="460"/>
    </location>
</feature>
<gene>
    <name evidence="4" type="ORF">AYJ05_08575</name>
</gene>
<evidence type="ECO:0000313" key="4">
    <source>
        <dbReference type="EMBL" id="OAH31611.1"/>
    </source>
</evidence>
<dbReference type="InterPro" id="IPR003870">
    <property type="entry name" value="DUF222"/>
</dbReference>
<feature type="region of interest" description="Disordered" evidence="2">
    <location>
        <begin position="466"/>
        <end position="486"/>
    </location>
</feature>
<dbReference type="AlphaFoldDB" id="A0A177ITK7"/>
<keyword evidence="4" id="KW-0255">Endonuclease</keyword>
<evidence type="ECO:0000259" key="3">
    <source>
        <dbReference type="SMART" id="SM00507"/>
    </source>
</evidence>
<comment type="similarity">
    <text evidence="1">Belongs to the Rv1128c/1148c/1588c/1702c/1945/3466 family.</text>
</comment>
<dbReference type="RefSeq" id="WP_066837827.1">
    <property type="nucleotide sequence ID" value="NZ_LSTQ01000004.1"/>
</dbReference>
<dbReference type="OrthoDB" id="4398180at2"/>
<dbReference type="SMART" id="SM00507">
    <property type="entry name" value="HNHc"/>
    <property type="match status" value="1"/>
</dbReference>
<comment type="caution">
    <text evidence="4">The sequence shown here is derived from an EMBL/GenBank/DDBJ whole genome shotgun (WGS) entry which is preliminary data.</text>
</comment>
<reference evidence="5" key="1">
    <citation type="submission" date="2016-02" db="EMBL/GenBank/DDBJ databases">
        <authorList>
            <person name="Kaur G."/>
            <person name="Nair G.R."/>
            <person name="Mayilraj S."/>
        </authorList>
    </citation>
    <scope>NUCLEOTIDE SEQUENCE [LARGE SCALE GENOMIC DNA]</scope>
    <source>
        <strain evidence="5">GA-15</strain>
    </source>
</reference>
<dbReference type="GO" id="GO:0008270">
    <property type="term" value="F:zinc ion binding"/>
    <property type="evidence" value="ECO:0007669"/>
    <property type="project" value="InterPro"/>
</dbReference>
<dbReference type="GO" id="GO:0004519">
    <property type="term" value="F:endonuclease activity"/>
    <property type="evidence" value="ECO:0007669"/>
    <property type="project" value="UniProtKB-KW"/>
</dbReference>
<evidence type="ECO:0000256" key="2">
    <source>
        <dbReference type="SAM" id="MobiDB-lite"/>
    </source>
</evidence>
<evidence type="ECO:0000256" key="1">
    <source>
        <dbReference type="ARBA" id="ARBA00023450"/>
    </source>
</evidence>
<dbReference type="Gene3D" id="1.10.30.50">
    <property type="match status" value="1"/>
</dbReference>
<protein>
    <submittedName>
        <fullName evidence="4">HNH endonuclease</fullName>
    </submittedName>
</protein>
<accession>A0A177ITK7</accession>
<feature type="compositionally biased region" description="Basic and acidic residues" evidence="2">
    <location>
        <begin position="132"/>
        <end position="185"/>
    </location>
</feature>
<dbReference type="InterPro" id="IPR003615">
    <property type="entry name" value="HNH_nuc"/>
</dbReference>
<dbReference type="EMBL" id="LSTQ01000004">
    <property type="protein sequence ID" value="OAH31611.1"/>
    <property type="molecule type" value="Genomic_DNA"/>
</dbReference>
<keyword evidence="4" id="KW-0540">Nuclease</keyword>
<dbReference type="GO" id="GO:0003676">
    <property type="term" value="F:nucleic acid binding"/>
    <property type="evidence" value="ECO:0007669"/>
    <property type="project" value="InterPro"/>
</dbReference>
<feature type="region of interest" description="Disordered" evidence="2">
    <location>
        <begin position="502"/>
        <end position="551"/>
    </location>
</feature>